<gene>
    <name evidence="2" type="ORF">Tci_574689</name>
</gene>
<dbReference type="AlphaFoldDB" id="A0A699J164"/>
<proteinExistence type="predicted"/>
<sequence>MIKSRGSRRGTRYESNLNIKIHKHKRMPLIVSKVVVAAAAWIKNIMQVDMDAGKVALPVPVLICYRMVTYFFGMNV</sequence>
<dbReference type="EMBL" id="BKCJ010357775">
    <property type="protein sequence ID" value="GFA02717.1"/>
    <property type="molecule type" value="Genomic_DNA"/>
</dbReference>
<keyword evidence="1" id="KW-1133">Transmembrane helix</keyword>
<evidence type="ECO:0000313" key="2">
    <source>
        <dbReference type="EMBL" id="GFA02717.1"/>
    </source>
</evidence>
<accession>A0A699J164</accession>
<evidence type="ECO:0000256" key="1">
    <source>
        <dbReference type="SAM" id="Phobius"/>
    </source>
</evidence>
<reference evidence="2" key="1">
    <citation type="journal article" date="2019" name="Sci. Rep.">
        <title>Draft genome of Tanacetum cinerariifolium, the natural source of mosquito coil.</title>
        <authorList>
            <person name="Yamashiro T."/>
            <person name="Shiraishi A."/>
            <person name="Satake H."/>
            <person name="Nakayama K."/>
        </authorList>
    </citation>
    <scope>NUCLEOTIDE SEQUENCE</scope>
</reference>
<protein>
    <submittedName>
        <fullName evidence="2">Uncharacterized protein</fullName>
    </submittedName>
</protein>
<keyword evidence="1" id="KW-0472">Membrane</keyword>
<organism evidence="2">
    <name type="scientific">Tanacetum cinerariifolium</name>
    <name type="common">Dalmatian daisy</name>
    <name type="synonym">Chrysanthemum cinerariifolium</name>
    <dbReference type="NCBI Taxonomy" id="118510"/>
    <lineage>
        <taxon>Eukaryota</taxon>
        <taxon>Viridiplantae</taxon>
        <taxon>Streptophyta</taxon>
        <taxon>Embryophyta</taxon>
        <taxon>Tracheophyta</taxon>
        <taxon>Spermatophyta</taxon>
        <taxon>Magnoliopsida</taxon>
        <taxon>eudicotyledons</taxon>
        <taxon>Gunneridae</taxon>
        <taxon>Pentapetalae</taxon>
        <taxon>asterids</taxon>
        <taxon>campanulids</taxon>
        <taxon>Asterales</taxon>
        <taxon>Asteraceae</taxon>
        <taxon>Asteroideae</taxon>
        <taxon>Anthemideae</taxon>
        <taxon>Anthemidinae</taxon>
        <taxon>Tanacetum</taxon>
    </lineage>
</organism>
<feature type="transmembrane region" description="Helical" evidence="1">
    <location>
        <begin position="55"/>
        <end position="73"/>
    </location>
</feature>
<keyword evidence="1" id="KW-0812">Transmembrane</keyword>
<comment type="caution">
    <text evidence="2">The sequence shown here is derived from an EMBL/GenBank/DDBJ whole genome shotgun (WGS) entry which is preliminary data.</text>
</comment>
<name>A0A699J164_TANCI</name>